<dbReference type="EMBL" id="ABIK02000014">
    <property type="protein sequence ID" value="EDS74469.1"/>
    <property type="molecule type" value="Genomic_DNA"/>
</dbReference>
<dbReference type="InterPro" id="IPR038148">
    <property type="entry name" value="Tn1545/Tn916_Xis"/>
</dbReference>
<organism evidence="1 2">
    <name type="scientific">Thomasclavelia spiroformis DSM 1552</name>
    <dbReference type="NCBI Taxonomy" id="428126"/>
    <lineage>
        <taxon>Bacteria</taxon>
        <taxon>Bacillati</taxon>
        <taxon>Bacillota</taxon>
        <taxon>Erysipelotrichia</taxon>
        <taxon>Erysipelotrichales</taxon>
        <taxon>Coprobacillaceae</taxon>
        <taxon>Thomasclavelia</taxon>
    </lineage>
</organism>
<dbReference type="Pfam" id="PF09035">
    <property type="entry name" value="Tn916-Xis"/>
    <property type="match status" value="1"/>
</dbReference>
<reference evidence="1" key="2">
    <citation type="submission" date="2014-06" db="EMBL/GenBank/DDBJ databases">
        <title>Draft genome sequence of Clostridium spiroforme (DSM 1552).</title>
        <authorList>
            <person name="Sudarsanam P."/>
            <person name="Ley R."/>
            <person name="Guruge J."/>
            <person name="Turnbaugh P.J."/>
            <person name="Mahowald M."/>
            <person name="Liep D."/>
            <person name="Gordon J."/>
        </authorList>
    </citation>
    <scope>NUCLEOTIDE SEQUENCE</scope>
    <source>
        <strain evidence="1">DSM 1552</strain>
    </source>
</reference>
<gene>
    <name evidence="1" type="ORF">CLOSPI_02053</name>
</gene>
<name>B1C485_9FIRM</name>
<dbReference type="AlphaFoldDB" id="B1C485"/>
<sequence length="67" mass="8060">MNDIQVPVWEKYAMTVEEASQYFSVGQNKIRQLAQQDRFGNWYMMNGNRLLIKKKQFEKMLDKIDTI</sequence>
<evidence type="ECO:0000313" key="1">
    <source>
        <dbReference type="EMBL" id="EDS74469.1"/>
    </source>
</evidence>
<dbReference type="OrthoDB" id="1913083at2"/>
<dbReference type="InterPro" id="IPR015122">
    <property type="entry name" value="Tn916-Xis"/>
</dbReference>
<reference evidence="1" key="1">
    <citation type="submission" date="2008-02" db="EMBL/GenBank/DDBJ databases">
        <authorList>
            <person name="Fulton L."/>
            <person name="Clifton S."/>
            <person name="Fulton B."/>
            <person name="Xu J."/>
            <person name="Minx P."/>
            <person name="Pepin K.H."/>
            <person name="Johnson M."/>
            <person name="Thiruvilangam P."/>
            <person name="Bhonagiri V."/>
            <person name="Nash W.E."/>
            <person name="Mardis E.R."/>
            <person name="Wilson R.K."/>
        </authorList>
    </citation>
    <scope>NUCLEOTIDE SEQUENCE [LARGE SCALE GENOMIC DNA]</scope>
    <source>
        <strain evidence="1">DSM 1552</strain>
    </source>
</reference>
<evidence type="ECO:0000313" key="2">
    <source>
        <dbReference type="Proteomes" id="UP000004910"/>
    </source>
</evidence>
<accession>B1C485</accession>
<proteinExistence type="predicted"/>
<dbReference type="Gene3D" id="3.90.105.50">
    <property type="match status" value="1"/>
</dbReference>
<dbReference type="GeneID" id="94017136"/>
<dbReference type="RefSeq" id="WP_004610525.1">
    <property type="nucleotide sequence ID" value="NZ_CP102275.1"/>
</dbReference>
<dbReference type="STRING" id="428126.CLOSPI_02053"/>
<dbReference type="Proteomes" id="UP000004910">
    <property type="component" value="Unassembled WGS sequence"/>
</dbReference>
<comment type="caution">
    <text evidence="1">The sequence shown here is derived from an EMBL/GenBank/DDBJ whole genome shotgun (WGS) entry which is preliminary data.</text>
</comment>
<dbReference type="HOGENOM" id="CLU_170320_0_0_9"/>
<keyword evidence="2" id="KW-1185">Reference proteome</keyword>
<protein>
    <submittedName>
        <fullName evidence="1">DNA binding domain, excisionase family</fullName>
    </submittedName>
</protein>